<dbReference type="GO" id="GO:0008270">
    <property type="term" value="F:zinc ion binding"/>
    <property type="evidence" value="ECO:0007669"/>
    <property type="project" value="UniProtKB-KW"/>
</dbReference>
<name>A0A2D2ALE6_9PAPI</name>
<feature type="zinc finger region" evidence="16">
    <location>
        <begin position="100"/>
        <end position="136"/>
    </location>
</feature>
<evidence type="ECO:0000256" key="9">
    <source>
        <dbReference type="ARBA" id="ARBA00023015"/>
    </source>
</evidence>
<feature type="zinc finger region" evidence="16">
    <location>
        <begin position="27"/>
        <end position="63"/>
    </location>
</feature>
<accession>A0A2D2ALE6</accession>
<dbReference type="HAMAP" id="MF_04006">
    <property type="entry name" value="HPV_E6"/>
    <property type="match status" value="1"/>
</dbReference>
<comment type="subcellular location">
    <subcellularLocation>
        <location evidence="16 17">Host cytoplasm</location>
    </subcellularLocation>
    <subcellularLocation>
        <location evidence="16 17">Host nucleus</location>
    </subcellularLocation>
</comment>
<keyword evidence="6 16" id="KW-0479">Metal-binding</keyword>
<reference evidence="18" key="1">
    <citation type="journal article" date="2018" name="MSphere">
        <title>Metagenomic Discovery of 83 New Human Papillomavirus Types in Patients with Immunodeficiency.</title>
        <authorList>
            <person name="Pastrana D.V."/>
            <person name="Peretti A."/>
            <person name="Welch N.L."/>
            <person name="Borgogna C."/>
            <person name="Olivero C."/>
            <person name="Badolato R."/>
            <person name="Notarangelo L.D."/>
            <person name="Gariglio M."/>
            <person name="FitzGerald P.C."/>
            <person name="McIntosh C.E."/>
            <person name="Reeves J."/>
            <person name="Starrett G.J."/>
            <person name="Bliskovsky V."/>
            <person name="Velez D."/>
            <person name="Brownell I."/>
            <person name="Yarchoan R."/>
            <person name="Wyvill K.M."/>
            <person name="Uldrick T.S."/>
            <person name="Maldarelli F."/>
            <person name="Lisco A."/>
            <person name="Sereti I."/>
            <person name="Gonzalez C.M."/>
            <person name="Androphy E.J."/>
            <person name="McBride A.A."/>
            <person name="Van Doorslaer K."/>
            <person name="Garcia F."/>
            <person name="Dvoretzky I."/>
            <person name="Liu J.S."/>
            <person name="Han J."/>
            <person name="Murphy P.M."/>
            <person name="McDermott D.H."/>
            <person name="Buck C.B."/>
        </authorList>
    </citation>
    <scope>NUCLEOTIDE SEQUENCE</scope>
    <source>
        <strain evidence="18">Gamma08_TVMBSGc529</strain>
    </source>
</reference>
<dbReference type="GO" id="GO:0039502">
    <property type="term" value="P:symbiont-mediated suppression of host type I interferon-mediated signaling pathway"/>
    <property type="evidence" value="ECO:0007669"/>
    <property type="project" value="UniProtKB-UniRule"/>
</dbReference>
<keyword evidence="5 16" id="KW-1090">Inhibition of host innate immune response by virus</keyword>
<evidence type="ECO:0000256" key="15">
    <source>
        <dbReference type="ARBA" id="ARBA00023323"/>
    </source>
</evidence>
<dbReference type="GO" id="GO:0052150">
    <property type="term" value="P:symbiont-mediated perturbation of host apoptosis"/>
    <property type="evidence" value="ECO:0007669"/>
    <property type="project" value="UniProtKB-KW"/>
</dbReference>
<evidence type="ECO:0000256" key="12">
    <source>
        <dbReference type="ARBA" id="ARBA00023163"/>
    </source>
</evidence>
<dbReference type="GO" id="GO:0006355">
    <property type="term" value="P:regulation of DNA-templated transcription"/>
    <property type="evidence" value="ECO:0007669"/>
    <property type="project" value="UniProtKB-UniRule"/>
</dbReference>
<comment type="function">
    <text evidence="16">Plays a major role in the induction and maintenance of cellular transformation. E6 associates with host UBE3A/E6-AP ubiquitin-protein ligase and modulates its activity. Protects host keratinocytes from apoptosis by mediating the degradation of host BAK1. May also inhibit host immune response.</text>
</comment>
<protein>
    <recommendedName>
        <fullName evidence="16 17">Protein E6</fullName>
    </recommendedName>
</protein>
<evidence type="ECO:0000256" key="8">
    <source>
        <dbReference type="ARBA" id="ARBA00022833"/>
    </source>
</evidence>
<dbReference type="GO" id="GO:0006351">
    <property type="term" value="P:DNA-templated transcription"/>
    <property type="evidence" value="ECO:0007669"/>
    <property type="project" value="UniProtKB-UniRule"/>
</dbReference>
<evidence type="ECO:0000256" key="14">
    <source>
        <dbReference type="ARBA" id="ARBA00023280"/>
    </source>
</evidence>
<keyword evidence="8 16" id="KW-0862">Zinc</keyword>
<comment type="caution">
    <text evidence="16">Lacks conserved residue(s) required for the propagation of feature annotation.</text>
</comment>
<keyword evidence="10 16" id="KW-0238">DNA-binding</keyword>
<proteinExistence type="inferred from homology"/>
<dbReference type="GO" id="GO:0003677">
    <property type="term" value="F:DNA binding"/>
    <property type="evidence" value="ECO:0007669"/>
    <property type="project" value="UniProtKB-UniRule"/>
</dbReference>
<dbReference type="Gene3D" id="3.30.240.40">
    <property type="entry name" value="E6 early regulatory protein"/>
    <property type="match status" value="2"/>
</dbReference>
<keyword evidence="4 16" id="KW-0945">Host-virus interaction</keyword>
<keyword evidence="13 16" id="KW-1035">Host cytoplasm</keyword>
<evidence type="ECO:0000256" key="17">
    <source>
        <dbReference type="RuleBase" id="RU363123"/>
    </source>
</evidence>
<gene>
    <name evidence="16 18" type="primary">E6</name>
</gene>
<evidence type="ECO:0000256" key="13">
    <source>
        <dbReference type="ARBA" id="ARBA00023200"/>
    </source>
</evidence>
<organism evidence="18">
    <name type="scientific">Gammapapillomavirus 8</name>
    <dbReference type="NCBI Taxonomy" id="1175850"/>
    <lineage>
        <taxon>Viruses</taxon>
        <taxon>Monodnaviria</taxon>
        <taxon>Shotokuvirae</taxon>
        <taxon>Cossaviricota</taxon>
        <taxon>Papovaviricetes</taxon>
        <taxon>Zurhausenvirales</taxon>
        <taxon>Papillomaviridae</taxon>
        <taxon>Firstpapillomavirinae</taxon>
        <taxon>Gammapapillomavirus</taxon>
    </lineage>
</organism>
<evidence type="ECO:0000256" key="2">
    <source>
        <dbReference type="ARBA" id="ARBA00022518"/>
    </source>
</evidence>
<keyword evidence="7 16" id="KW-0863">Zinc-finger</keyword>
<evidence type="ECO:0000256" key="4">
    <source>
        <dbReference type="ARBA" id="ARBA00022581"/>
    </source>
</evidence>
<evidence type="ECO:0000256" key="6">
    <source>
        <dbReference type="ARBA" id="ARBA00022723"/>
    </source>
</evidence>
<keyword evidence="15 16" id="KW-1119">Modulation of host cell apoptosis by virus</keyword>
<evidence type="ECO:0000256" key="7">
    <source>
        <dbReference type="ARBA" id="ARBA00022771"/>
    </source>
</evidence>
<sequence length="139" mass="16220">MEPYYPTHLDDYCKFYNVSFFDLSLRCIFCGHLLDSLQLANFYKKHLSLVWRTGNCFACCLQCCRVSAQHEFERYCRCSVPAGLIQDILHKPLSEIIIRCHGCLTLLDLVEKIDAVNRGDNFYLVRKAWKGLCRDCIPK</sequence>
<dbReference type="GO" id="GO:0030430">
    <property type="term" value="C:host cell cytoplasm"/>
    <property type="evidence" value="ECO:0007669"/>
    <property type="project" value="UniProtKB-SubCell"/>
</dbReference>
<evidence type="ECO:0000256" key="16">
    <source>
        <dbReference type="HAMAP-Rule" id="MF_04006"/>
    </source>
</evidence>
<dbReference type="InterPro" id="IPR038575">
    <property type="entry name" value="E6_sf"/>
</dbReference>
<evidence type="ECO:0000256" key="10">
    <source>
        <dbReference type="ARBA" id="ARBA00023125"/>
    </source>
</evidence>
<evidence type="ECO:0000256" key="1">
    <source>
        <dbReference type="ARBA" id="ARBA00006346"/>
    </source>
</evidence>
<evidence type="ECO:0000256" key="11">
    <source>
        <dbReference type="ARBA" id="ARBA00023159"/>
    </source>
</evidence>
<keyword evidence="2 16" id="KW-0244">Early protein</keyword>
<evidence type="ECO:0000256" key="3">
    <source>
        <dbReference type="ARBA" id="ARBA00022562"/>
    </source>
</evidence>
<comment type="subunit">
    <text evidence="16">Forms homodimers. Interacts with ubiquitin-protein ligase UBE3A/E6-AP; this interaction stimulates UBE3A ubiquitin activity. Interacts with host BAK1.</text>
</comment>
<dbReference type="Pfam" id="PF00518">
    <property type="entry name" value="E6"/>
    <property type="match status" value="1"/>
</dbReference>
<dbReference type="GO" id="GO:0052170">
    <property type="term" value="P:symbiont-mediated suppression of host innate immune response"/>
    <property type="evidence" value="ECO:0007669"/>
    <property type="project" value="UniProtKB-KW"/>
</dbReference>
<evidence type="ECO:0000313" key="18">
    <source>
        <dbReference type="EMBL" id="ATQ38282.1"/>
    </source>
</evidence>
<dbReference type="Proteomes" id="UP000290831">
    <property type="component" value="Genome"/>
</dbReference>
<dbReference type="EMBL" id="MF588706">
    <property type="protein sequence ID" value="ATQ38282.1"/>
    <property type="molecule type" value="Genomic_DNA"/>
</dbReference>
<keyword evidence="11 16" id="KW-0010">Activator</keyword>
<keyword evidence="12 16" id="KW-0804">Transcription</keyword>
<keyword evidence="3 16" id="KW-1048">Host nucleus</keyword>
<dbReference type="GO" id="GO:0042025">
    <property type="term" value="C:host cell nucleus"/>
    <property type="evidence" value="ECO:0007669"/>
    <property type="project" value="UniProtKB-SubCell"/>
</dbReference>
<dbReference type="GO" id="GO:0039648">
    <property type="term" value="P:symbiont-mediated perturbation of host ubiquitin-like protein modification"/>
    <property type="evidence" value="ECO:0007669"/>
    <property type="project" value="UniProtKB-UniRule"/>
</dbReference>
<dbReference type="InterPro" id="IPR001334">
    <property type="entry name" value="E6"/>
</dbReference>
<evidence type="ECO:0000256" key="5">
    <source>
        <dbReference type="ARBA" id="ARBA00022632"/>
    </source>
</evidence>
<dbReference type="SUPFAM" id="SSF161229">
    <property type="entry name" value="E6 C-terminal domain-like"/>
    <property type="match status" value="2"/>
</dbReference>
<comment type="similarity">
    <text evidence="1 16 17">Belongs to the papillomaviridae E6 protein family.</text>
</comment>
<keyword evidence="9 16" id="KW-0805">Transcription regulation</keyword>
<keyword evidence="14 16" id="KW-0899">Viral immunoevasion</keyword>